<dbReference type="PROSITE" id="PS50221">
    <property type="entry name" value="GAIN_B"/>
    <property type="match status" value="1"/>
</dbReference>
<dbReference type="Gene3D" id="1.10.510.10">
    <property type="entry name" value="Transferase(Phosphotransferase) domain 1"/>
    <property type="match status" value="1"/>
</dbReference>
<evidence type="ECO:0000256" key="9">
    <source>
        <dbReference type="ARBA" id="ARBA00023157"/>
    </source>
</evidence>
<feature type="signal peptide" evidence="11">
    <location>
        <begin position="1"/>
        <end position="36"/>
    </location>
</feature>
<dbReference type="InParanoid" id="A0A2P6NFD1"/>
<evidence type="ECO:0000259" key="12">
    <source>
        <dbReference type="PROSITE" id="PS50011"/>
    </source>
</evidence>
<keyword evidence="11" id="KW-0732">Signal</keyword>
<evidence type="ECO:0000256" key="10">
    <source>
        <dbReference type="SAM" id="Phobius"/>
    </source>
</evidence>
<dbReference type="SMART" id="SM00303">
    <property type="entry name" value="GPS"/>
    <property type="match status" value="1"/>
</dbReference>
<evidence type="ECO:0000256" key="1">
    <source>
        <dbReference type="ARBA" id="ARBA00004370"/>
    </source>
</evidence>
<comment type="subcellular location">
    <subcellularLocation>
        <location evidence="1">Membrane</location>
    </subcellularLocation>
</comment>
<accession>A0A2P6NFD1</accession>
<dbReference type="Pfam" id="PF00560">
    <property type="entry name" value="LRR_1"/>
    <property type="match status" value="3"/>
</dbReference>
<dbReference type="OrthoDB" id="26095at2759"/>
<dbReference type="Gene3D" id="3.80.10.10">
    <property type="entry name" value="Ribonuclease Inhibitor"/>
    <property type="match status" value="3"/>
</dbReference>
<evidence type="ECO:0000256" key="11">
    <source>
        <dbReference type="SAM" id="SignalP"/>
    </source>
</evidence>
<evidence type="ECO:0000256" key="2">
    <source>
        <dbReference type="ARBA" id="ARBA00022614"/>
    </source>
</evidence>
<dbReference type="InterPro" id="IPR001611">
    <property type="entry name" value="Leu-rich_rpt"/>
</dbReference>
<protein>
    <recommendedName>
        <fullName evidence="16">LRR receptor-like serine/threonine-protein kinase</fullName>
    </recommendedName>
</protein>
<feature type="chain" id="PRO_5015175102" description="LRR receptor-like serine/threonine-protein kinase" evidence="11">
    <location>
        <begin position="37"/>
        <end position="920"/>
    </location>
</feature>
<keyword evidence="9" id="KW-1015">Disulfide bond</keyword>
<keyword evidence="15" id="KW-1185">Reference proteome</keyword>
<feature type="transmembrane region" description="Helical" evidence="10">
    <location>
        <begin position="619"/>
        <end position="642"/>
    </location>
</feature>
<dbReference type="InterPro" id="IPR000203">
    <property type="entry name" value="GPS"/>
</dbReference>
<dbReference type="SMART" id="SM00369">
    <property type="entry name" value="LRR_TYP"/>
    <property type="match status" value="4"/>
</dbReference>
<dbReference type="FunFam" id="3.80.10.10:FF:000129">
    <property type="entry name" value="Leucine-rich repeat receptor-like kinase"/>
    <property type="match status" value="1"/>
</dbReference>
<evidence type="ECO:0000256" key="3">
    <source>
        <dbReference type="ARBA" id="ARBA00022692"/>
    </source>
</evidence>
<keyword evidence="5" id="KW-0547">Nucleotide-binding</keyword>
<dbReference type="InterPro" id="IPR001245">
    <property type="entry name" value="Ser-Thr/Tyr_kinase_cat_dom"/>
</dbReference>
<feature type="domain" description="Protein kinase" evidence="12">
    <location>
        <begin position="666"/>
        <end position="902"/>
    </location>
</feature>
<dbReference type="InterPro" id="IPR011009">
    <property type="entry name" value="Kinase-like_dom_sf"/>
</dbReference>
<evidence type="ECO:0000313" key="15">
    <source>
        <dbReference type="Proteomes" id="UP000241769"/>
    </source>
</evidence>
<proteinExistence type="predicted"/>
<dbReference type="SUPFAM" id="SSF56112">
    <property type="entry name" value="Protein kinase-like (PK-like)"/>
    <property type="match status" value="1"/>
</dbReference>
<evidence type="ECO:0000256" key="4">
    <source>
        <dbReference type="ARBA" id="ARBA00022737"/>
    </source>
</evidence>
<dbReference type="AlphaFoldDB" id="A0A2P6NFD1"/>
<dbReference type="InterPro" id="IPR046338">
    <property type="entry name" value="GAIN_dom_sf"/>
</dbReference>
<dbReference type="Pfam" id="PF07714">
    <property type="entry name" value="PK_Tyr_Ser-Thr"/>
    <property type="match status" value="1"/>
</dbReference>
<dbReference type="GO" id="GO:0016020">
    <property type="term" value="C:membrane"/>
    <property type="evidence" value="ECO:0007669"/>
    <property type="project" value="UniProtKB-SubCell"/>
</dbReference>
<comment type="caution">
    <text evidence="14">The sequence shown here is derived from an EMBL/GenBank/DDBJ whole genome shotgun (WGS) entry which is preliminary data.</text>
</comment>
<dbReference type="SUPFAM" id="SSF52058">
    <property type="entry name" value="L domain-like"/>
    <property type="match status" value="1"/>
</dbReference>
<evidence type="ECO:0000256" key="6">
    <source>
        <dbReference type="ARBA" id="ARBA00022840"/>
    </source>
</evidence>
<dbReference type="PANTHER" id="PTHR48056">
    <property type="entry name" value="LRR RECEPTOR-LIKE SERINE/THREONINE-PROTEIN KINASE-RELATED"/>
    <property type="match status" value="1"/>
</dbReference>
<dbReference type="InterPro" id="IPR003591">
    <property type="entry name" value="Leu-rich_rpt_typical-subtyp"/>
</dbReference>
<dbReference type="InterPro" id="IPR050647">
    <property type="entry name" value="Plant_LRR-RLKs"/>
</dbReference>
<dbReference type="Gene3D" id="2.60.220.50">
    <property type="match status" value="1"/>
</dbReference>
<keyword evidence="8 10" id="KW-0472">Membrane</keyword>
<dbReference type="PANTHER" id="PTHR48056:SF81">
    <property type="entry name" value="RECEPTOR PROTEIN-TYROSINE KINASE CEPR1"/>
    <property type="match status" value="1"/>
</dbReference>
<evidence type="ECO:0000256" key="7">
    <source>
        <dbReference type="ARBA" id="ARBA00022989"/>
    </source>
</evidence>
<dbReference type="GO" id="GO:0004672">
    <property type="term" value="F:protein kinase activity"/>
    <property type="evidence" value="ECO:0007669"/>
    <property type="project" value="InterPro"/>
</dbReference>
<evidence type="ECO:0000256" key="8">
    <source>
        <dbReference type="ARBA" id="ARBA00023136"/>
    </source>
</evidence>
<evidence type="ECO:0000256" key="5">
    <source>
        <dbReference type="ARBA" id="ARBA00022741"/>
    </source>
</evidence>
<gene>
    <name evidence="14" type="ORF">PROFUN_09763</name>
</gene>
<keyword evidence="6" id="KW-0067">ATP-binding</keyword>
<sequence>MAGRPEGTNNNSNTMRLVRWPLTLFLLLAGSHGVSSDLLPVMKQIWSVLGGSSQFWTGTNFCNPADFIGVQCSSQGWPISLKLSKQGLTGPIPQAIGQLTNLTILFLDNNYLGGSTIPDSIGNLTHLESLDLSSSGLSGSLPSSLGRLQKLQNINLLNSGQTGSIEPLLRISSLVRVELGGCHLSGPIPDLLGNWPNVTYLSVWRNNLNGTIPPSLAKMKNVNFLDFGVKTSLKMISSLAGGNHFTGSIPDVFEGFSNLGYLSFWNNQMNGTFPLSLRDSHQLFYLDLAVNQFEGEIPSFVSTFTLLARLSLSNNKFSGAPPNATALTRLDSFAIDRNQFEGSLDLSNLRLLTFVDVSYNGLTQIAIKGLFVNGSCYLNNNLLPCYPLYATKCEVTYLPCTVKDKINMLYDSTTKISTAEAQILLNATIQVPSEIIRALTAVSAALLRNTSFFSFNQSGISLQLETRNTSDGSHVFSQINNSFISASFPSSILNSSRVSVSLSSVSFNPFLYSSVVGVEVYDTRGNTIEISDSRENVNITMGINITVPDGYDAVCQYWNESNGIWSRQGCTLFIQEQLSICQCNHLTNFSIGAILPLRPELSNSSEATAPMAPDSPTKLIIIVVVCGIGGLLMVAIIAFATLRLVRGRKSGGVDIGTHADEEGGKIEWIERVSKGSKTEVWKAIHNGVTTVAVKKRDEKNMYQLAQEATRLKSLHHPNVVMYLGQNLSEKWLMIEWMEDGSLYHYVKSNPLTSYILFNIAFDVAKAMSYLSEQCIVHTQLTPLNVLLRIVHGTAVAKVTHFGESVEEGARYHRKPEDHTAPEVAQYGTQYSKSDVWSYGILLWFMASGGREFHQNFKKRSSPVTEDGWETTIKSLIQECTQMEASNRPIFSDLAKRLKRGELEAKQEKARFEDYDPYSDR</sequence>
<keyword evidence="7 10" id="KW-1133">Transmembrane helix</keyword>
<keyword evidence="2" id="KW-0433">Leucine-rich repeat</keyword>
<keyword evidence="4" id="KW-0677">Repeat</keyword>
<dbReference type="InterPro" id="IPR032675">
    <property type="entry name" value="LRR_dom_sf"/>
</dbReference>
<dbReference type="EMBL" id="MDYQ01000099">
    <property type="protein sequence ID" value="PRP82652.1"/>
    <property type="molecule type" value="Genomic_DNA"/>
</dbReference>
<dbReference type="GO" id="GO:0005524">
    <property type="term" value="F:ATP binding"/>
    <property type="evidence" value="ECO:0007669"/>
    <property type="project" value="UniProtKB-KW"/>
</dbReference>
<name>A0A2P6NFD1_9EUKA</name>
<evidence type="ECO:0000313" key="14">
    <source>
        <dbReference type="EMBL" id="PRP82652.1"/>
    </source>
</evidence>
<dbReference type="PROSITE" id="PS50011">
    <property type="entry name" value="PROTEIN_KINASE_DOM"/>
    <property type="match status" value="1"/>
</dbReference>
<organism evidence="14 15">
    <name type="scientific">Planoprotostelium fungivorum</name>
    <dbReference type="NCBI Taxonomy" id="1890364"/>
    <lineage>
        <taxon>Eukaryota</taxon>
        <taxon>Amoebozoa</taxon>
        <taxon>Evosea</taxon>
        <taxon>Variosea</taxon>
        <taxon>Cavosteliida</taxon>
        <taxon>Cavosteliaceae</taxon>
        <taxon>Planoprotostelium</taxon>
    </lineage>
</organism>
<reference evidence="14 15" key="1">
    <citation type="journal article" date="2018" name="Genome Biol. Evol.">
        <title>Multiple Roots of Fruiting Body Formation in Amoebozoa.</title>
        <authorList>
            <person name="Hillmann F."/>
            <person name="Forbes G."/>
            <person name="Novohradska S."/>
            <person name="Ferling I."/>
            <person name="Riege K."/>
            <person name="Groth M."/>
            <person name="Westermann M."/>
            <person name="Marz M."/>
            <person name="Spaller T."/>
            <person name="Winckler T."/>
            <person name="Schaap P."/>
            <person name="Glockner G."/>
        </authorList>
    </citation>
    <scope>NUCLEOTIDE SEQUENCE [LARGE SCALE GENOMIC DNA]</scope>
    <source>
        <strain evidence="14 15">Jena</strain>
    </source>
</reference>
<feature type="domain" description="GAIN-B" evidence="13">
    <location>
        <begin position="451"/>
        <end position="602"/>
    </location>
</feature>
<evidence type="ECO:0008006" key="16">
    <source>
        <dbReference type="Google" id="ProtNLM"/>
    </source>
</evidence>
<dbReference type="PRINTS" id="PR00109">
    <property type="entry name" value="TYRKINASE"/>
</dbReference>
<dbReference type="InterPro" id="IPR000719">
    <property type="entry name" value="Prot_kinase_dom"/>
</dbReference>
<dbReference type="InterPro" id="IPR057244">
    <property type="entry name" value="GAIN_B"/>
</dbReference>
<dbReference type="Proteomes" id="UP000241769">
    <property type="component" value="Unassembled WGS sequence"/>
</dbReference>
<keyword evidence="3 10" id="KW-0812">Transmembrane</keyword>
<evidence type="ECO:0000259" key="13">
    <source>
        <dbReference type="PROSITE" id="PS50221"/>
    </source>
</evidence>
<dbReference type="Pfam" id="PF01825">
    <property type="entry name" value="GPS"/>
    <property type="match status" value="1"/>
</dbReference>